<evidence type="ECO:0000256" key="5">
    <source>
        <dbReference type="ARBA" id="ARBA00022989"/>
    </source>
</evidence>
<gene>
    <name evidence="9" type="ORF">QJS04_geneDACA006133</name>
</gene>
<comment type="similarity">
    <text evidence="2">Belongs to the CYSTM1 family.</text>
</comment>
<evidence type="ECO:0000256" key="3">
    <source>
        <dbReference type="ARBA" id="ARBA00022692"/>
    </source>
</evidence>
<feature type="domain" description="Cysteine-rich transmembrane" evidence="8">
    <location>
        <begin position="12"/>
        <end position="44"/>
    </location>
</feature>
<keyword evidence="6" id="KW-0346">Stress response</keyword>
<evidence type="ECO:0000259" key="8">
    <source>
        <dbReference type="Pfam" id="PF12734"/>
    </source>
</evidence>
<evidence type="ECO:0000256" key="2">
    <source>
        <dbReference type="ARBA" id="ARBA00009444"/>
    </source>
</evidence>
<dbReference type="AlphaFoldDB" id="A0AAV9B2V5"/>
<dbReference type="PANTHER" id="PTHR35470">
    <property type="entry name" value="CADMIUM TOLERANT 3"/>
    <property type="match status" value="1"/>
</dbReference>
<keyword evidence="5" id="KW-1133">Transmembrane helix</keyword>
<dbReference type="GO" id="GO:0005886">
    <property type="term" value="C:plasma membrane"/>
    <property type="evidence" value="ECO:0007669"/>
    <property type="project" value="UniProtKB-SubCell"/>
</dbReference>
<keyword evidence="10" id="KW-1185">Reference proteome</keyword>
<name>A0AAV9B2V5_ACOGR</name>
<evidence type="ECO:0000256" key="1">
    <source>
        <dbReference type="ARBA" id="ARBA00004162"/>
    </source>
</evidence>
<accession>A0AAV9B2V5</accession>
<dbReference type="Pfam" id="PF12734">
    <property type="entry name" value="CYSTM"/>
    <property type="match status" value="1"/>
</dbReference>
<reference evidence="9" key="2">
    <citation type="submission" date="2023-06" db="EMBL/GenBank/DDBJ databases">
        <authorList>
            <person name="Ma L."/>
            <person name="Liu K.-W."/>
            <person name="Li Z."/>
            <person name="Hsiao Y.-Y."/>
            <person name="Qi Y."/>
            <person name="Fu T."/>
            <person name="Tang G."/>
            <person name="Zhang D."/>
            <person name="Sun W.-H."/>
            <person name="Liu D.-K."/>
            <person name="Li Y."/>
            <person name="Chen G.-Z."/>
            <person name="Liu X.-D."/>
            <person name="Liao X.-Y."/>
            <person name="Jiang Y.-T."/>
            <person name="Yu X."/>
            <person name="Hao Y."/>
            <person name="Huang J."/>
            <person name="Zhao X.-W."/>
            <person name="Ke S."/>
            <person name="Chen Y.-Y."/>
            <person name="Wu W.-L."/>
            <person name="Hsu J.-L."/>
            <person name="Lin Y.-F."/>
            <person name="Huang M.-D."/>
            <person name="Li C.-Y."/>
            <person name="Huang L."/>
            <person name="Wang Z.-W."/>
            <person name="Zhao X."/>
            <person name="Zhong W.-Y."/>
            <person name="Peng D.-H."/>
            <person name="Ahmad S."/>
            <person name="Lan S."/>
            <person name="Zhang J.-S."/>
            <person name="Tsai W.-C."/>
            <person name="Van De Peer Y."/>
            <person name="Liu Z.-J."/>
        </authorList>
    </citation>
    <scope>NUCLEOTIDE SEQUENCE</scope>
    <source>
        <strain evidence="9">SCP</strain>
        <tissue evidence="9">Leaves</tissue>
    </source>
</reference>
<evidence type="ECO:0000313" key="10">
    <source>
        <dbReference type="Proteomes" id="UP001179952"/>
    </source>
</evidence>
<dbReference type="InterPro" id="IPR051671">
    <property type="entry name" value="CYSTM1_HM_Tolerance"/>
</dbReference>
<reference evidence="9" key="1">
    <citation type="journal article" date="2023" name="Nat. Commun.">
        <title>Diploid and tetraploid genomes of Acorus and the evolution of monocots.</title>
        <authorList>
            <person name="Ma L."/>
            <person name="Liu K.W."/>
            <person name="Li Z."/>
            <person name="Hsiao Y.Y."/>
            <person name="Qi Y."/>
            <person name="Fu T."/>
            <person name="Tang G.D."/>
            <person name="Zhang D."/>
            <person name="Sun W.H."/>
            <person name="Liu D.K."/>
            <person name="Li Y."/>
            <person name="Chen G.Z."/>
            <person name="Liu X.D."/>
            <person name="Liao X.Y."/>
            <person name="Jiang Y.T."/>
            <person name="Yu X."/>
            <person name="Hao Y."/>
            <person name="Huang J."/>
            <person name="Zhao X.W."/>
            <person name="Ke S."/>
            <person name="Chen Y.Y."/>
            <person name="Wu W.L."/>
            <person name="Hsu J.L."/>
            <person name="Lin Y.F."/>
            <person name="Huang M.D."/>
            <person name="Li C.Y."/>
            <person name="Huang L."/>
            <person name="Wang Z.W."/>
            <person name="Zhao X."/>
            <person name="Zhong W.Y."/>
            <person name="Peng D.H."/>
            <person name="Ahmad S."/>
            <person name="Lan S."/>
            <person name="Zhang J.S."/>
            <person name="Tsai W.C."/>
            <person name="Van de Peer Y."/>
            <person name="Liu Z.J."/>
        </authorList>
    </citation>
    <scope>NUCLEOTIDE SEQUENCE</scope>
    <source>
        <strain evidence="9">SCP</strain>
    </source>
</reference>
<dbReference type="EMBL" id="JAUJYN010000005">
    <property type="protein sequence ID" value="KAK1270367.1"/>
    <property type="molecule type" value="Genomic_DNA"/>
</dbReference>
<sequence>MDMEAPTPQEISYYDMVQRRKEEKGCLYGCAFALCCCFCCHEACEYCLDIFCCQC</sequence>
<keyword evidence="7" id="KW-0472">Membrane</keyword>
<keyword evidence="4" id="KW-0479">Metal-binding</keyword>
<keyword evidence="3" id="KW-0812">Transmembrane</keyword>
<dbReference type="GO" id="GO:0010038">
    <property type="term" value="P:response to metal ion"/>
    <property type="evidence" value="ECO:0007669"/>
    <property type="project" value="UniProtKB-ARBA"/>
</dbReference>
<evidence type="ECO:0000256" key="7">
    <source>
        <dbReference type="ARBA" id="ARBA00023136"/>
    </source>
</evidence>
<protein>
    <recommendedName>
        <fullName evidence="8">Cysteine-rich transmembrane domain-containing protein</fullName>
    </recommendedName>
</protein>
<dbReference type="PANTHER" id="PTHR35470:SF6">
    <property type="entry name" value="PROTEIN CYSTEINE-RICH TRANSMEMBRANE MODULE 2"/>
    <property type="match status" value="1"/>
</dbReference>
<organism evidence="9 10">
    <name type="scientific">Acorus gramineus</name>
    <name type="common">Dwarf sweet flag</name>
    <dbReference type="NCBI Taxonomy" id="55184"/>
    <lineage>
        <taxon>Eukaryota</taxon>
        <taxon>Viridiplantae</taxon>
        <taxon>Streptophyta</taxon>
        <taxon>Embryophyta</taxon>
        <taxon>Tracheophyta</taxon>
        <taxon>Spermatophyta</taxon>
        <taxon>Magnoliopsida</taxon>
        <taxon>Liliopsida</taxon>
        <taxon>Acoraceae</taxon>
        <taxon>Acorus</taxon>
    </lineage>
</organism>
<evidence type="ECO:0000256" key="6">
    <source>
        <dbReference type="ARBA" id="ARBA00023016"/>
    </source>
</evidence>
<comment type="caution">
    <text evidence="9">The sequence shown here is derived from an EMBL/GenBank/DDBJ whole genome shotgun (WGS) entry which is preliminary data.</text>
</comment>
<evidence type="ECO:0000256" key="4">
    <source>
        <dbReference type="ARBA" id="ARBA00022723"/>
    </source>
</evidence>
<dbReference type="Proteomes" id="UP001179952">
    <property type="component" value="Unassembled WGS sequence"/>
</dbReference>
<dbReference type="GO" id="GO:0046872">
    <property type="term" value="F:metal ion binding"/>
    <property type="evidence" value="ECO:0007669"/>
    <property type="project" value="UniProtKB-KW"/>
</dbReference>
<comment type="subcellular location">
    <subcellularLocation>
        <location evidence="1">Cell membrane</location>
        <topology evidence="1">Single-pass membrane protein</topology>
    </subcellularLocation>
</comment>
<dbReference type="InterPro" id="IPR028144">
    <property type="entry name" value="CYSTM_dom"/>
</dbReference>
<evidence type="ECO:0000313" key="9">
    <source>
        <dbReference type="EMBL" id="KAK1270367.1"/>
    </source>
</evidence>
<proteinExistence type="inferred from homology"/>